<dbReference type="Pfam" id="PF00443">
    <property type="entry name" value="UCH"/>
    <property type="match status" value="1"/>
</dbReference>
<dbReference type="EMBL" id="JAVHNQ010000004">
    <property type="protein sequence ID" value="KAK6350198.1"/>
    <property type="molecule type" value="Genomic_DNA"/>
</dbReference>
<dbReference type="EC" id="3.4.19.12" evidence="3"/>
<dbReference type="GO" id="GO:0006508">
    <property type="term" value="P:proteolysis"/>
    <property type="evidence" value="ECO:0007669"/>
    <property type="project" value="UniProtKB-KW"/>
</dbReference>
<comment type="catalytic activity">
    <reaction evidence="1">
        <text>Thiol-dependent hydrolysis of ester, thioester, amide, peptide and isopeptide bonds formed by the C-terminal Gly of ubiquitin (a 76-residue protein attached to proteins as an intracellular targeting signal).</text>
        <dbReference type="EC" id="3.4.19.12"/>
    </reaction>
</comment>
<evidence type="ECO:0000256" key="1">
    <source>
        <dbReference type="ARBA" id="ARBA00000707"/>
    </source>
</evidence>
<dbReference type="GO" id="GO:0004843">
    <property type="term" value="F:cysteine-type deubiquitinase activity"/>
    <property type="evidence" value="ECO:0007669"/>
    <property type="project" value="UniProtKB-EC"/>
</dbReference>
<gene>
    <name evidence="10" type="ORF">TWF696_006437</name>
</gene>
<name>A0AAV9UWX7_9PEZI</name>
<dbReference type="InterPro" id="IPR038765">
    <property type="entry name" value="Papain-like_cys_pep_sf"/>
</dbReference>
<dbReference type="GO" id="GO:0005829">
    <property type="term" value="C:cytosol"/>
    <property type="evidence" value="ECO:0007669"/>
    <property type="project" value="TreeGrafter"/>
</dbReference>
<accession>A0AAV9UWX7</accession>
<evidence type="ECO:0000256" key="7">
    <source>
        <dbReference type="ARBA" id="ARBA00022807"/>
    </source>
</evidence>
<keyword evidence="5" id="KW-0833">Ubl conjugation pathway</keyword>
<organism evidence="10 11">
    <name type="scientific">Orbilia brochopaga</name>
    <dbReference type="NCBI Taxonomy" id="3140254"/>
    <lineage>
        <taxon>Eukaryota</taxon>
        <taxon>Fungi</taxon>
        <taxon>Dikarya</taxon>
        <taxon>Ascomycota</taxon>
        <taxon>Pezizomycotina</taxon>
        <taxon>Orbiliomycetes</taxon>
        <taxon>Orbiliales</taxon>
        <taxon>Orbiliaceae</taxon>
        <taxon>Orbilia</taxon>
    </lineage>
</organism>
<dbReference type="SUPFAM" id="SSF54001">
    <property type="entry name" value="Cysteine proteinases"/>
    <property type="match status" value="1"/>
</dbReference>
<reference evidence="10 11" key="1">
    <citation type="submission" date="2019-10" db="EMBL/GenBank/DDBJ databases">
        <authorList>
            <person name="Palmer J.M."/>
        </authorList>
    </citation>
    <scope>NUCLEOTIDE SEQUENCE [LARGE SCALE GENOMIC DNA]</scope>
    <source>
        <strain evidence="10 11">TWF696</strain>
    </source>
</reference>
<dbReference type="InterPro" id="IPR050164">
    <property type="entry name" value="Peptidase_C19"/>
</dbReference>
<evidence type="ECO:0000256" key="4">
    <source>
        <dbReference type="ARBA" id="ARBA00022670"/>
    </source>
</evidence>
<feature type="compositionally biased region" description="Basic and acidic residues" evidence="8">
    <location>
        <begin position="444"/>
        <end position="461"/>
    </location>
</feature>
<keyword evidence="6" id="KW-0378">Hydrolase</keyword>
<dbReference type="GO" id="GO:0016579">
    <property type="term" value="P:protein deubiquitination"/>
    <property type="evidence" value="ECO:0007669"/>
    <property type="project" value="InterPro"/>
</dbReference>
<evidence type="ECO:0000256" key="3">
    <source>
        <dbReference type="ARBA" id="ARBA00012759"/>
    </source>
</evidence>
<dbReference type="InterPro" id="IPR001394">
    <property type="entry name" value="Peptidase_C19_UCH"/>
</dbReference>
<dbReference type="Proteomes" id="UP001375240">
    <property type="component" value="Unassembled WGS sequence"/>
</dbReference>
<feature type="compositionally biased region" description="Low complexity" evidence="8">
    <location>
        <begin position="14"/>
        <end position="23"/>
    </location>
</feature>
<sequence>MGYRTDNYNMGRGSPSSSPQASPRALGRETRRIFAKISKRERKSRSSRHIGRSSRVTKHTYPPKSTSGLRVTKKKDDGIPDKLLKGPNRQILGGIGSNISALCYINAALQALAATSYVDWIAKNMPADGAAEKPLTDTIHKTFQFLNTYYLYKDWPKGTTMVTPSPTDLDLADFEGRQQSAVELIERLHLRLLRESEGTENPLEGRMVQRVACLGCGHISWSEAEWTTLRLEKPHVKARGQTISLAGCLEFHRRVGPREGEGITCWRCVTIATRNILSRALKRRHADSLSVERIIELRRRLGVADNALKNRTYGNDDIQKDLKLVHRKPPYPHGLPKVLTAAERKEVMDAYYQELKEVSIRYFPCWSEAQAISKLPRILVLEFPNVAGFIAPGKVFDPFKAPPKNKNTVKYLPTQNFWRFLLGDEREASPVLRIRPKDGDDDDGGNKDVETTKDEGRKGEESSDPAKTLMYDLRAVLIHRGEDMGKGHWVTYRREWQDPASTKEEEWWLCNEHSTMRVTRADIFGAVEDKGGKGTAYGLVYELLPPGTAPAKKPGKMPKTNWRMDEGLADMSDVE</sequence>
<evidence type="ECO:0000256" key="6">
    <source>
        <dbReference type="ARBA" id="ARBA00022801"/>
    </source>
</evidence>
<dbReference type="PROSITE" id="PS50235">
    <property type="entry name" value="USP_3"/>
    <property type="match status" value="1"/>
</dbReference>
<evidence type="ECO:0000259" key="9">
    <source>
        <dbReference type="PROSITE" id="PS50235"/>
    </source>
</evidence>
<keyword evidence="4" id="KW-0645">Protease</keyword>
<evidence type="ECO:0000256" key="2">
    <source>
        <dbReference type="ARBA" id="ARBA00009085"/>
    </source>
</evidence>
<feature type="domain" description="USP" evidence="9">
    <location>
        <begin position="93"/>
        <end position="544"/>
    </location>
</feature>
<dbReference type="AlphaFoldDB" id="A0AAV9UWX7"/>
<evidence type="ECO:0000313" key="10">
    <source>
        <dbReference type="EMBL" id="KAK6350198.1"/>
    </source>
</evidence>
<dbReference type="PANTHER" id="PTHR24006">
    <property type="entry name" value="UBIQUITIN CARBOXYL-TERMINAL HYDROLASE"/>
    <property type="match status" value="1"/>
</dbReference>
<keyword evidence="7" id="KW-0788">Thiol protease</keyword>
<dbReference type="Gene3D" id="3.90.70.10">
    <property type="entry name" value="Cysteine proteinases"/>
    <property type="match status" value="1"/>
</dbReference>
<dbReference type="CDD" id="cd02257">
    <property type="entry name" value="Peptidase_C19"/>
    <property type="match status" value="1"/>
</dbReference>
<proteinExistence type="inferred from homology"/>
<feature type="compositionally biased region" description="Low complexity" evidence="8">
    <location>
        <begin position="550"/>
        <end position="560"/>
    </location>
</feature>
<evidence type="ECO:0000313" key="11">
    <source>
        <dbReference type="Proteomes" id="UP001375240"/>
    </source>
</evidence>
<protein>
    <recommendedName>
        <fullName evidence="3">ubiquitinyl hydrolase 1</fullName>
        <ecNumber evidence="3">3.4.19.12</ecNumber>
    </recommendedName>
</protein>
<feature type="region of interest" description="Disordered" evidence="8">
    <location>
        <begin position="550"/>
        <end position="575"/>
    </location>
</feature>
<feature type="compositionally biased region" description="Basic residues" evidence="8">
    <location>
        <begin position="33"/>
        <end position="58"/>
    </location>
</feature>
<dbReference type="InterPro" id="IPR028889">
    <property type="entry name" value="USP"/>
</dbReference>
<dbReference type="PANTHER" id="PTHR24006:SF888">
    <property type="entry name" value="UBIQUITIN CARBOXYL-TERMINAL HYDROLASE 30"/>
    <property type="match status" value="1"/>
</dbReference>
<keyword evidence="11" id="KW-1185">Reference proteome</keyword>
<evidence type="ECO:0000256" key="8">
    <source>
        <dbReference type="SAM" id="MobiDB-lite"/>
    </source>
</evidence>
<comment type="caution">
    <text evidence="10">The sequence shown here is derived from an EMBL/GenBank/DDBJ whole genome shotgun (WGS) entry which is preliminary data.</text>
</comment>
<comment type="similarity">
    <text evidence="2">Belongs to the peptidase C19 family.</text>
</comment>
<dbReference type="GO" id="GO:0005634">
    <property type="term" value="C:nucleus"/>
    <property type="evidence" value="ECO:0007669"/>
    <property type="project" value="TreeGrafter"/>
</dbReference>
<feature type="region of interest" description="Disordered" evidence="8">
    <location>
        <begin position="431"/>
        <end position="465"/>
    </location>
</feature>
<feature type="region of interest" description="Disordered" evidence="8">
    <location>
        <begin position="1"/>
        <end position="82"/>
    </location>
</feature>
<evidence type="ECO:0000256" key="5">
    <source>
        <dbReference type="ARBA" id="ARBA00022786"/>
    </source>
</evidence>